<evidence type="ECO:0000256" key="1">
    <source>
        <dbReference type="SAM" id="SignalP"/>
    </source>
</evidence>
<dbReference type="EMBL" id="KN833023">
    <property type="protein sequence ID" value="KIM77642.1"/>
    <property type="molecule type" value="Genomic_DNA"/>
</dbReference>
<feature type="signal peptide" evidence="1">
    <location>
        <begin position="1"/>
        <end position="20"/>
    </location>
</feature>
<sequence>MGISWSITILCAIFTALVSSSPLREPGTRLKSRDDSPSVVDLGYATYRGSTDPSTNITSFLSIRYAAPPTGALRFQAPQAPAHTTGVQDATSLPPQCYQATAGSAQTNPFVHNLLSRKQQSTSETSEDCLFLDVSVPHIGRAEKLPVVVWIHGGGYASGNATLFPQASLVADSQNRAIAVTIQYRLGAFGFLAGPSVKERGALNAGLRAGSVLQHVVAHAGRTDPPLFRAAITSSTFLPSQYAADDPIPTLLYDEIVTSTNCTKVADPFACLVTVDSDILSQANNAVVSSAFYGTYVFVPVVDGTFITERPTVTLDRQVVNGDVLLSVTNAGEGFGFALPNETNTTDFVRQMFPYFSAKQTDQAASYYTALNATLPQASDQAVAIMGESIFICPTYYLLKAFNGKSWKGEFAVPPAYHTDDLQYYFPSFPSYDPLFNNTDFIKSFSQSFLDVVLSLNPNTKFDPTNLTPAWNQWSSNNTEMLFNKTSTNEPDIRAISTDAGLLERCIFWHSMAAFMGQ</sequence>
<dbReference type="InterPro" id="IPR050309">
    <property type="entry name" value="Type-B_Carboxylest/Lipase"/>
</dbReference>
<dbReference type="Proteomes" id="UP000054166">
    <property type="component" value="Unassembled WGS sequence"/>
</dbReference>
<feature type="chain" id="PRO_5002175717" description="Carboxylesterase type B domain-containing protein" evidence="1">
    <location>
        <begin position="21"/>
        <end position="518"/>
    </location>
</feature>
<dbReference type="SUPFAM" id="SSF53474">
    <property type="entry name" value="alpha/beta-Hydrolases"/>
    <property type="match status" value="1"/>
</dbReference>
<organism evidence="3 4">
    <name type="scientific">Piloderma croceum (strain F 1598)</name>
    <dbReference type="NCBI Taxonomy" id="765440"/>
    <lineage>
        <taxon>Eukaryota</taxon>
        <taxon>Fungi</taxon>
        <taxon>Dikarya</taxon>
        <taxon>Basidiomycota</taxon>
        <taxon>Agaricomycotina</taxon>
        <taxon>Agaricomycetes</taxon>
        <taxon>Agaricomycetidae</taxon>
        <taxon>Atheliales</taxon>
        <taxon>Atheliaceae</taxon>
        <taxon>Piloderma</taxon>
    </lineage>
</organism>
<dbReference type="HOGENOM" id="CLU_006586_10_5_1"/>
<keyword evidence="1" id="KW-0732">Signal</keyword>
<name>A0A0C3BJY5_PILCF</name>
<feature type="domain" description="Carboxylesterase type B" evidence="2">
    <location>
        <begin position="208"/>
        <end position="486"/>
    </location>
</feature>
<dbReference type="Gene3D" id="3.40.50.1820">
    <property type="entry name" value="alpha/beta hydrolase"/>
    <property type="match status" value="2"/>
</dbReference>
<dbReference type="Pfam" id="PF00135">
    <property type="entry name" value="COesterase"/>
    <property type="match status" value="2"/>
</dbReference>
<evidence type="ECO:0000313" key="3">
    <source>
        <dbReference type="EMBL" id="KIM77642.1"/>
    </source>
</evidence>
<reference evidence="4" key="2">
    <citation type="submission" date="2015-01" db="EMBL/GenBank/DDBJ databases">
        <title>Evolutionary Origins and Diversification of the Mycorrhizal Mutualists.</title>
        <authorList>
            <consortium name="DOE Joint Genome Institute"/>
            <consortium name="Mycorrhizal Genomics Consortium"/>
            <person name="Kohler A."/>
            <person name="Kuo A."/>
            <person name="Nagy L.G."/>
            <person name="Floudas D."/>
            <person name="Copeland A."/>
            <person name="Barry K.W."/>
            <person name="Cichocki N."/>
            <person name="Veneault-Fourrey C."/>
            <person name="LaButti K."/>
            <person name="Lindquist E.A."/>
            <person name="Lipzen A."/>
            <person name="Lundell T."/>
            <person name="Morin E."/>
            <person name="Murat C."/>
            <person name="Riley R."/>
            <person name="Ohm R."/>
            <person name="Sun H."/>
            <person name="Tunlid A."/>
            <person name="Henrissat B."/>
            <person name="Grigoriev I.V."/>
            <person name="Hibbett D.S."/>
            <person name="Martin F."/>
        </authorList>
    </citation>
    <scope>NUCLEOTIDE SEQUENCE [LARGE SCALE GENOMIC DNA]</scope>
    <source>
        <strain evidence="4">F 1598</strain>
    </source>
</reference>
<dbReference type="InterPro" id="IPR002018">
    <property type="entry name" value="CarbesteraseB"/>
</dbReference>
<reference evidence="3 4" key="1">
    <citation type="submission" date="2014-04" db="EMBL/GenBank/DDBJ databases">
        <authorList>
            <consortium name="DOE Joint Genome Institute"/>
            <person name="Kuo A."/>
            <person name="Tarkka M."/>
            <person name="Buscot F."/>
            <person name="Kohler A."/>
            <person name="Nagy L.G."/>
            <person name="Floudas D."/>
            <person name="Copeland A."/>
            <person name="Barry K.W."/>
            <person name="Cichocki N."/>
            <person name="Veneault-Fourrey C."/>
            <person name="LaButti K."/>
            <person name="Lindquist E.A."/>
            <person name="Lipzen A."/>
            <person name="Lundell T."/>
            <person name="Morin E."/>
            <person name="Murat C."/>
            <person name="Sun H."/>
            <person name="Tunlid A."/>
            <person name="Henrissat B."/>
            <person name="Grigoriev I.V."/>
            <person name="Hibbett D.S."/>
            <person name="Martin F."/>
            <person name="Nordberg H.P."/>
            <person name="Cantor M.N."/>
            <person name="Hua S.X."/>
        </authorList>
    </citation>
    <scope>NUCLEOTIDE SEQUENCE [LARGE SCALE GENOMIC DNA]</scope>
    <source>
        <strain evidence="3 4">F 1598</strain>
    </source>
</reference>
<accession>A0A0C3BJY5</accession>
<dbReference type="InterPro" id="IPR029058">
    <property type="entry name" value="AB_hydrolase_fold"/>
</dbReference>
<dbReference type="PANTHER" id="PTHR11559">
    <property type="entry name" value="CARBOXYLESTERASE"/>
    <property type="match status" value="1"/>
</dbReference>
<protein>
    <recommendedName>
        <fullName evidence="2">Carboxylesterase type B domain-containing protein</fullName>
    </recommendedName>
</protein>
<proteinExistence type="predicted"/>
<dbReference type="STRING" id="765440.A0A0C3BJY5"/>
<keyword evidence="4" id="KW-1185">Reference proteome</keyword>
<feature type="domain" description="Carboxylesterase type B" evidence="2">
    <location>
        <begin position="38"/>
        <end position="194"/>
    </location>
</feature>
<evidence type="ECO:0000313" key="4">
    <source>
        <dbReference type="Proteomes" id="UP000054166"/>
    </source>
</evidence>
<evidence type="ECO:0000259" key="2">
    <source>
        <dbReference type="Pfam" id="PF00135"/>
    </source>
</evidence>
<dbReference type="InParanoid" id="A0A0C3BJY5"/>
<dbReference type="AlphaFoldDB" id="A0A0C3BJY5"/>
<gene>
    <name evidence="3" type="ORF">PILCRDRAFT_825232</name>
</gene>
<dbReference type="OrthoDB" id="408631at2759"/>